<proteinExistence type="predicted"/>
<dbReference type="Proteomes" id="UP001216150">
    <property type="component" value="Unassembled WGS sequence"/>
</dbReference>
<dbReference type="Gene3D" id="2.60.120.180">
    <property type="match status" value="1"/>
</dbReference>
<keyword evidence="2" id="KW-1133">Transmembrane helix</keyword>
<comment type="caution">
    <text evidence="3">The sequence shown here is derived from an EMBL/GenBank/DDBJ whole genome shotgun (WGS) entry which is preliminary data.</text>
</comment>
<keyword evidence="1" id="KW-0732">Signal</keyword>
<reference evidence="3 4" key="1">
    <citation type="journal article" date="2023" name="IMA Fungus">
        <title>Comparative genomic study of the Penicillium genus elucidates a diverse pangenome and 15 lateral gene transfer events.</title>
        <authorList>
            <person name="Petersen C."/>
            <person name="Sorensen T."/>
            <person name="Nielsen M.R."/>
            <person name="Sondergaard T.E."/>
            <person name="Sorensen J.L."/>
            <person name="Fitzpatrick D.A."/>
            <person name="Frisvad J.C."/>
            <person name="Nielsen K.L."/>
        </authorList>
    </citation>
    <scope>NUCLEOTIDE SEQUENCE [LARGE SCALE GENOMIC DNA]</scope>
    <source>
        <strain evidence="3 4">IBT 29057</strain>
    </source>
</reference>
<evidence type="ECO:0000256" key="2">
    <source>
        <dbReference type="SAM" id="Phobius"/>
    </source>
</evidence>
<name>A0AAD6E4H3_9EURO</name>
<dbReference type="InterPro" id="IPR013320">
    <property type="entry name" value="ConA-like_dom_sf"/>
</dbReference>
<keyword evidence="2" id="KW-0472">Membrane</keyword>
<evidence type="ECO:0000313" key="4">
    <source>
        <dbReference type="Proteomes" id="UP001216150"/>
    </source>
</evidence>
<sequence length="213" mass="23962">MSSNISFIVNTILLVIPIVGTIGVLLGIDAYREAAGQKPLFSDQATNTGTDHHENTPDNGIISMQFCDISYDRSSIHVSCFSSFMGLWKVWADFMVVNPNPWGVSSSTSGSLCMDVRLIDPISQTKLYHVAKFNNETYSFNAVPEFSVTWQYDATMFSQPVHAYPNARIDNILPLRMNDINQIYLNMHWTYGVGKASMQLTDKKGIKFRKTCR</sequence>
<protein>
    <submittedName>
        <fullName evidence="3">Uncharacterized protein</fullName>
    </submittedName>
</protein>
<dbReference type="InterPro" id="IPR013319">
    <property type="entry name" value="GH11/12"/>
</dbReference>
<evidence type="ECO:0000256" key="1">
    <source>
        <dbReference type="ARBA" id="ARBA00022729"/>
    </source>
</evidence>
<keyword evidence="2" id="KW-0812">Transmembrane</keyword>
<gene>
    <name evidence="3" type="ORF">N7450_001348</name>
</gene>
<dbReference type="SUPFAM" id="SSF49899">
    <property type="entry name" value="Concanavalin A-like lectins/glucanases"/>
    <property type="match status" value="1"/>
</dbReference>
<keyword evidence="4" id="KW-1185">Reference proteome</keyword>
<dbReference type="AlphaFoldDB" id="A0AAD6E4H3"/>
<accession>A0AAD6E4H3</accession>
<evidence type="ECO:0000313" key="3">
    <source>
        <dbReference type="EMBL" id="KAJ5600281.1"/>
    </source>
</evidence>
<feature type="transmembrane region" description="Helical" evidence="2">
    <location>
        <begin position="6"/>
        <end position="28"/>
    </location>
</feature>
<dbReference type="EMBL" id="JAQJAC010000001">
    <property type="protein sequence ID" value="KAJ5600281.1"/>
    <property type="molecule type" value="Genomic_DNA"/>
</dbReference>
<organism evidence="3 4">
    <name type="scientific">Penicillium hetheringtonii</name>
    <dbReference type="NCBI Taxonomy" id="911720"/>
    <lineage>
        <taxon>Eukaryota</taxon>
        <taxon>Fungi</taxon>
        <taxon>Dikarya</taxon>
        <taxon>Ascomycota</taxon>
        <taxon>Pezizomycotina</taxon>
        <taxon>Eurotiomycetes</taxon>
        <taxon>Eurotiomycetidae</taxon>
        <taxon>Eurotiales</taxon>
        <taxon>Aspergillaceae</taxon>
        <taxon>Penicillium</taxon>
    </lineage>
</organism>
<dbReference type="GO" id="GO:0004553">
    <property type="term" value="F:hydrolase activity, hydrolyzing O-glycosyl compounds"/>
    <property type="evidence" value="ECO:0007669"/>
    <property type="project" value="InterPro"/>
</dbReference>